<dbReference type="GO" id="GO:0008253">
    <property type="term" value="F:5'-nucleotidase activity"/>
    <property type="evidence" value="ECO:0007669"/>
    <property type="project" value="UniProtKB-UniRule"/>
</dbReference>
<dbReference type="AlphaFoldDB" id="A0A1V4IZ28"/>
<dbReference type="NCBIfam" id="NF001490">
    <property type="entry name" value="PRK00346.1-4"/>
    <property type="match status" value="1"/>
</dbReference>
<dbReference type="HAMAP" id="MF_00060">
    <property type="entry name" value="SurE"/>
    <property type="match status" value="1"/>
</dbReference>
<keyword evidence="8 9" id="KW-0378">Hydrolase</keyword>
<dbReference type="Pfam" id="PF01975">
    <property type="entry name" value="SurE"/>
    <property type="match status" value="1"/>
</dbReference>
<evidence type="ECO:0000313" key="11">
    <source>
        <dbReference type="EMBL" id="OPJ65035.1"/>
    </source>
</evidence>
<comment type="function">
    <text evidence="9">Nucleotidase that shows phosphatase activity on nucleoside 5'-monophosphates.</text>
</comment>
<evidence type="ECO:0000256" key="5">
    <source>
        <dbReference type="ARBA" id="ARBA00022490"/>
    </source>
</evidence>
<feature type="binding site" evidence="9">
    <location>
        <position position="9"/>
    </location>
    <ligand>
        <name>a divalent metal cation</name>
        <dbReference type="ChEBI" id="CHEBI:60240"/>
    </ligand>
</feature>
<gene>
    <name evidence="9 11" type="primary">surE</name>
    <name evidence="11" type="ORF">CLORY_00350</name>
</gene>
<name>A0A1V4IZ28_9CLOT</name>
<feature type="binding site" evidence="9">
    <location>
        <position position="96"/>
    </location>
    <ligand>
        <name>a divalent metal cation</name>
        <dbReference type="ChEBI" id="CHEBI:60240"/>
    </ligand>
</feature>
<comment type="catalytic activity">
    <reaction evidence="1 9">
        <text>a ribonucleoside 5'-phosphate + H2O = a ribonucleoside + phosphate</text>
        <dbReference type="Rhea" id="RHEA:12484"/>
        <dbReference type="ChEBI" id="CHEBI:15377"/>
        <dbReference type="ChEBI" id="CHEBI:18254"/>
        <dbReference type="ChEBI" id="CHEBI:43474"/>
        <dbReference type="ChEBI" id="CHEBI:58043"/>
        <dbReference type="EC" id="3.1.3.5"/>
    </reaction>
</comment>
<dbReference type="GO" id="GO:0000166">
    <property type="term" value="F:nucleotide binding"/>
    <property type="evidence" value="ECO:0007669"/>
    <property type="project" value="UniProtKB-KW"/>
</dbReference>
<organism evidence="11 12">
    <name type="scientific">Clostridium oryzae</name>
    <dbReference type="NCBI Taxonomy" id="1450648"/>
    <lineage>
        <taxon>Bacteria</taxon>
        <taxon>Bacillati</taxon>
        <taxon>Bacillota</taxon>
        <taxon>Clostridia</taxon>
        <taxon>Eubacteriales</taxon>
        <taxon>Clostridiaceae</taxon>
        <taxon>Clostridium</taxon>
    </lineage>
</organism>
<dbReference type="PANTHER" id="PTHR30457">
    <property type="entry name" value="5'-NUCLEOTIDASE SURE"/>
    <property type="match status" value="1"/>
</dbReference>
<proteinExistence type="inferred from homology"/>
<keyword evidence="12" id="KW-1185">Reference proteome</keyword>
<dbReference type="GO" id="GO:0008254">
    <property type="term" value="F:3'-nucleotidase activity"/>
    <property type="evidence" value="ECO:0007669"/>
    <property type="project" value="TreeGrafter"/>
</dbReference>
<dbReference type="InterPro" id="IPR036523">
    <property type="entry name" value="SurE-like_sf"/>
</dbReference>
<dbReference type="EC" id="3.1.3.5" evidence="9"/>
<dbReference type="OrthoDB" id="9780815at2"/>
<evidence type="ECO:0000256" key="1">
    <source>
        <dbReference type="ARBA" id="ARBA00000815"/>
    </source>
</evidence>
<dbReference type="FunFam" id="3.40.1210.10:FF:000001">
    <property type="entry name" value="5'/3'-nucleotidase SurE"/>
    <property type="match status" value="1"/>
</dbReference>
<dbReference type="NCBIfam" id="NF010543">
    <property type="entry name" value="PRK13933.1"/>
    <property type="match status" value="1"/>
</dbReference>
<protein>
    <recommendedName>
        <fullName evidence="9">5'-nucleotidase SurE</fullName>
        <ecNumber evidence="9">3.1.3.5</ecNumber>
    </recommendedName>
    <alternativeName>
        <fullName evidence="9">Nucleoside 5'-monophosphate phosphohydrolase</fullName>
    </alternativeName>
</protein>
<feature type="binding site" evidence="9">
    <location>
        <position position="39"/>
    </location>
    <ligand>
        <name>a divalent metal cation</name>
        <dbReference type="ChEBI" id="CHEBI:60240"/>
    </ligand>
</feature>
<keyword evidence="7 9" id="KW-0547">Nucleotide-binding</keyword>
<reference evidence="11 12" key="1">
    <citation type="submission" date="2017-03" db="EMBL/GenBank/DDBJ databases">
        <title>Genome sequence of Clostridium oryzae DSM 28571.</title>
        <authorList>
            <person name="Poehlein A."/>
            <person name="Daniel R."/>
        </authorList>
    </citation>
    <scope>NUCLEOTIDE SEQUENCE [LARGE SCALE GENOMIC DNA]</scope>
    <source>
        <strain evidence="11 12">DSM 28571</strain>
    </source>
</reference>
<feature type="binding site" evidence="9">
    <location>
        <position position="8"/>
    </location>
    <ligand>
        <name>a divalent metal cation</name>
        <dbReference type="ChEBI" id="CHEBI:60240"/>
    </ligand>
</feature>
<dbReference type="GO" id="GO:0046872">
    <property type="term" value="F:metal ion binding"/>
    <property type="evidence" value="ECO:0007669"/>
    <property type="project" value="UniProtKB-UniRule"/>
</dbReference>
<dbReference type="RefSeq" id="WP_079421561.1">
    <property type="nucleotide sequence ID" value="NZ_MZGV01000001.1"/>
</dbReference>
<evidence type="ECO:0000256" key="3">
    <source>
        <dbReference type="ARBA" id="ARBA00004496"/>
    </source>
</evidence>
<accession>A0A1V4IZ28</accession>
<comment type="caution">
    <text evidence="11">The sequence shown here is derived from an EMBL/GenBank/DDBJ whole genome shotgun (WGS) entry which is preliminary data.</text>
</comment>
<dbReference type="Gene3D" id="3.40.1210.10">
    <property type="entry name" value="Survival protein SurE-like phosphatase/nucleotidase"/>
    <property type="match status" value="1"/>
</dbReference>
<comment type="cofactor">
    <cofactor evidence="9">
        <name>a divalent metal cation</name>
        <dbReference type="ChEBI" id="CHEBI:60240"/>
    </cofactor>
    <text evidence="9">Binds 1 divalent metal cation per subunit.</text>
</comment>
<evidence type="ECO:0000256" key="7">
    <source>
        <dbReference type="ARBA" id="ARBA00022741"/>
    </source>
</evidence>
<evidence type="ECO:0000259" key="10">
    <source>
        <dbReference type="Pfam" id="PF01975"/>
    </source>
</evidence>
<comment type="similarity">
    <text evidence="4 9">Belongs to the SurE nucleotidase family.</text>
</comment>
<dbReference type="NCBIfam" id="TIGR00087">
    <property type="entry name" value="surE"/>
    <property type="match status" value="1"/>
</dbReference>
<comment type="subcellular location">
    <subcellularLocation>
        <location evidence="3 9">Cytoplasm</location>
    </subcellularLocation>
</comment>
<dbReference type="InterPro" id="IPR002828">
    <property type="entry name" value="SurE-like_Pase/nucleotidase"/>
</dbReference>
<evidence type="ECO:0000256" key="6">
    <source>
        <dbReference type="ARBA" id="ARBA00022723"/>
    </source>
</evidence>
<evidence type="ECO:0000256" key="2">
    <source>
        <dbReference type="ARBA" id="ARBA00001946"/>
    </source>
</evidence>
<dbReference type="STRING" id="1450648.CLORY_00350"/>
<evidence type="ECO:0000313" key="12">
    <source>
        <dbReference type="Proteomes" id="UP000190080"/>
    </source>
</evidence>
<keyword evidence="5 9" id="KW-0963">Cytoplasm</keyword>
<keyword evidence="6 9" id="KW-0479">Metal-binding</keyword>
<comment type="cofactor">
    <cofactor evidence="2">
        <name>Mg(2+)</name>
        <dbReference type="ChEBI" id="CHEBI:18420"/>
    </cofactor>
</comment>
<dbReference type="Proteomes" id="UP000190080">
    <property type="component" value="Unassembled WGS sequence"/>
</dbReference>
<dbReference type="InterPro" id="IPR030048">
    <property type="entry name" value="SurE"/>
</dbReference>
<feature type="domain" description="Survival protein SurE-like phosphatase/nucleotidase" evidence="10">
    <location>
        <begin position="3"/>
        <end position="188"/>
    </location>
</feature>
<dbReference type="PANTHER" id="PTHR30457:SF12">
    <property type="entry name" value="5'_3'-NUCLEOTIDASE SURE"/>
    <property type="match status" value="1"/>
</dbReference>
<dbReference type="SUPFAM" id="SSF64167">
    <property type="entry name" value="SurE-like"/>
    <property type="match status" value="1"/>
</dbReference>
<evidence type="ECO:0000256" key="4">
    <source>
        <dbReference type="ARBA" id="ARBA00011062"/>
    </source>
</evidence>
<dbReference type="GO" id="GO:0005737">
    <property type="term" value="C:cytoplasm"/>
    <property type="evidence" value="ECO:0007669"/>
    <property type="project" value="UniProtKB-SubCell"/>
</dbReference>
<sequence length="255" mass="28289">MYILITNDDGIEAPGIYALARELEKYHEVIVVAPDSQRSASSHSITLTRPLIVKSHKLDGIKGEAYTVNGTPADCVRIAVNKLIDRKVDMVVSGINNGYNLGVDILYSGTVSAAIEAAVNNIPAVAMSQDMSDNVEDYVTSSQYAAQVVNKAFQQKLESNIVINVNVPSSYEKTIKGIKVCRVGAMLYTNYFVEKEINEMGTSYDVLGDKVEITDTDTDTFYISQGYVTLTPLHYDFTNVRLMEEMKKIYKKSRE</sequence>
<evidence type="ECO:0000256" key="9">
    <source>
        <dbReference type="HAMAP-Rule" id="MF_00060"/>
    </source>
</evidence>
<dbReference type="EMBL" id="MZGV01000001">
    <property type="protein sequence ID" value="OPJ65035.1"/>
    <property type="molecule type" value="Genomic_DNA"/>
</dbReference>
<dbReference type="GO" id="GO:0004309">
    <property type="term" value="F:exopolyphosphatase activity"/>
    <property type="evidence" value="ECO:0007669"/>
    <property type="project" value="TreeGrafter"/>
</dbReference>
<evidence type="ECO:0000256" key="8">
    <source>
        <dbReference type="ARBA" id="ARBA00022801"/>
    </source>
</evidence>